<feature type="domain" description="Phosphofurin acidic cluster sorting protein 1/2 C-terminal" evidence="4">
    <location>
        <begin position="456"/>
        <end position="576"/>
    </location>
</feature>
<dbReference type="InterPro" id="IPR019381">
    <property type="entry name" value="PACS1/2_C"/>
</dbReference>
<feature type="domain" description="Phosphofurin acidic cluster sorting protein 1/2 N-terminal C2" evidence="5">
    <location>
        <begin position="18"/>
        <end position="171"/>
    </location>
</feature>
<dbReference type="RefSeq" id="XP_022248753.1">
    <property type="nucleotide sequence ID" value="XM_022393045.1"/>
</dbReference>
<name>A0ABM1SYP7_LIMPO</name>
<feature type="region of interest" description="Disordered" evidence="3">
    <location>
        <begin position="351"/>
        <end position="399"/>
    </location>
</feature>
<evidence type="ECO:0000313" key="7">
    <source>
        <dbReference type="RefSeq" id="XP_022248753.1"/>
    </source>
</evidence>
<feature type="domain" description="Phosphofurin acidic cluster sorting protein 1/2 C-terminal" evidence="4">
    <location>
        <begin position="772"/>
        <end position="923"/>
    </location>
</feature>
<gene>
    <name evidence="7" type="primary">LOC106465192</name>
</gene>
<dbReference type="Pfam" id="PF10254">
    <property type="entry name" value="Pacs-1"/>
    <property type="match status" value="2"/>
</dbReference>
<feature type="compositionally biased region" description="Basic and acidic residues" evidence="3">
    <location>
        <begin position="351"/>
        <end position="378"/>
    </location>
</feature>
<evidence type="ECO:0000313" key="6">
    <source>
        <dbReference type="Proteomes" id="UP000694941"/>
    </source>
</evidence>
<keyword evidence="2" id="KW-0597">Phosphoprotein</keyword>
<dbReference type="Proteomes" id="UP000694941">
    <property type="component" value="Unplaced"/>
</dbReference>
<feature type="region of interest" description="Disordered" evidence="3">
    <location>
        <begin position="170"/>
        <end position="234"/>
    </location>
</feature>
<organism evidence="6 7">
    <name type="scientific">Limulus polyphemus</name>
    <name type="common">Atlantic horseshoe crab</name>
    <dbReference type="NCBI Taxonomy" id="6850"/>
    <lineage>
        <taxon>Eukaryota</taxon>
        <taxon>Metazoa</taxon>
        <taxon>Ecdysozoa</taxon>
        <taxon>Arthropoda</taxon>
        <taxon>Chelicerata</taxon>
        <taxon>Merostomata</taxon>
        <taxon>Xiphosura</taxon>
        <taxon>Limulidae</taxon>
        <taxon>Limulus</taxon>
    </lineage>
</organism>
<keyword evidence="6" id="KW-1185">Reference proteome</keyword>
<evidence type="ECO:0000256" key="3">
    <source>
        <dbReference type="SAM" id="MobiDB-lite"/>
    </source>
</evidence>
<proteinExistence type="inferred from homology"/>
<evidence type="ECO:0000256" key="1">
    <source>
        <dbReference type="ARBA" id="ARBA00008590"/>
    </source>
</evidence>
<dbReference type="PANTHER" id="PTHR13280">
    <property type="entry name" value="PHOSPHOFURIN ACIDIC CLUSTER SORTING PROTEIN"/>
    <property type="match status" value="1"/>
</dbReference>
<accession>A0ABM1SYP7</accession>
<evidence type="ECO:0000259" key="5">
    <source>
        <dbReference type="Pfam" id="PF25332"/>
    </source>
</evidence>
<dbReference type="InterPro" id="IPR057541">
    <property type="entry name" value="PACS1/2_N"/>
</dbReference>
<reference evidence="7" key="1">
    <citation type="submission" date="2025-08" db="UniProtKB">
        <authorList>
            <consortium name="RefSeq"/>
        </authorList>
    </citation>
    <scope>IDENTIFICATION</scope>
    <source>
        <tissue evidence="7">Muscle</tissue>
    </source>
</reference>
<evidence type="ECO:0000259" key="4">
    <source>
        <dbReference type="Pfam" id="PF10254"/>
    </source>
</evidence>
<feature type="compositionally biased region" description="Acidic residues" evidence="3">
    <location>
        <begin position="197"/>
        <end position="213"/>
    </location>
</feature>
<sequence length="929" mass="105125">MMTDKSNKQPSNVWMKPVPMKLFAAWEVDKTPPYCIPRLCTLTLTRLVLLKSLSAEVNSLAIAVKMQSSKRTLRTNEIMIPSTGLLDTELDLTFSLQYPHFLKRTGNQLQIMLQRRKRYKNRAILGFKTLAGGIIDMAEVLQRPTDKELELYSDVKEKSEVTAKVTMLAVSSQPVDHEEAERQKSLLHTEQLGEGDNFSDDDEDSSSNEEGSDSEAALEVPQRHFHPSRRIEQRQSHFQKVLDHKLLTANGEERPDPNQRNIKQKFIALLKKFRVSEAEVLYSEQYPGELEQELINENPQEIEQLLFDESEDLSDSCPECDDVSISSTPKPSLRPFFSSCTLSAPEVEKVSIEKQSDENVKKVDSDDHQDTDQEHGENHTSPPKTLVSEEKKPQATASFSGIDKEKKTKLFSREKHISVPKEKKTVTVKDSKEKNLVAVERSISVKEVDGSPRKLVMEQLNRIFPTDDAVPDHLLLISTTETVGQCLAQYLQERQHYVVAVSSTSDLKASIFSLVAKIQKFCNCNSRAPPTIKICSLGLDGFLNSLLRLYVDHFSCKPPEWQTYVRFHIVPLVTKVVLLAFGLELMCVQPMLDKTLILFFYSSDEESLQVFLPFISDVKIGLVEGAQSASDDVLHTYQVSLLRKFCKIPCKSQDSQEDESIKETSGPSKKNRRTEDEIVVPEDPAEDILLNQRGSVDTSDQEQEDVLEVHEEILGFEVADDLVADLLTKYILEELKDNRLDVTNLIGQGYDGTTVMRGSSEVPEKQNWIPYSTSATHTIASSQTMGGGEPMDLQLDYWTTYRTESSKKGESNKFSLKSTFRTLQISRLPSAGESGNSSLTLNFVTKEKRQKIMRLGKKKEKEREPENRYQVVDGVHRLICACKNPQAPLKVTIDGLDWSGVKFFQLTAQWQTHVKFLPVAMYANLETNL</sequence>
<dbReference type="GeneID" id="106465192"/>
<evidence type="ECO:0000256" key="2">
    <source>
        <dbReference type="ARBA" id="ARBA00022553"/>
    </source>
</evidence>
<feature type="compositionally biased region" description="Basic and acidic residues" evidence="3">
    <location>
        <begin position="175"/>
        <end position="184"/>
    </location>
</feature>
<feature type="region of interest" description="Disordered" evidence="3">
    <location>
        <begin position="656"/>
        <end position="677"/>
    </location>
</feature>
<comment type="similarity">
    <text evidence="1">Belongs to the PACS family.</text>
</comment>
<dbReference type="PANTHER" id="PTHR13280:SF17">
    <property type="entry name" value="KRUEPPEL TARGET AT 95D, ISOFORM A"/>
    <property type="match status" value="1"/>
</dbReference>
<dbReference type="Pfam" id="PF25332">
    <property type="entry name" value="C2_PACS_N"/>
    <property type="match status" value="1"/>
</dbReference>
<protein>
    <submittedName>
        <fullName evidence="7">Phosphofurin acidic cluster sorting protein 1-like</fullName>
    </submittedName>
</protein>